<evidence type="ECO:0000313" key="3">
    <source>
        <dbReference type="EMBL" id="ADD40161.1"/>
    </source>
</evidence>
<dbReference type="PANTHER" id="PTHR12558">
    <property type="entry name" value="CELL DIVISION CYCLE 16,23,27"/>
    <property type="match status" value="1"/>
</dbReference>
<name>D3Q4K1_STANL</name>
<proteinExistence type="predicted"/>
<dbReference type="KEGG" id="sna:Snas_0446"/>
<evidence type="ECO:0000313" key="4">
    <source>
        <dbReference type="Proteomes" id="UP000000844"/>
    </source>
</evidence>
<dbReference type="Proteomes" id="UP000000844">
    <property type="component" value="Chromosome"/>
</dbReference>
<dbReference type="Pfam" id="PF13429">
    <property type="entry name" value="TPR_15"/>
    <property type="match status" value="1"/>
</dbReference>
<dbReference type="SMART" id="SM00028">
    <property type="entry name" value="TPR"/>
    <property type="match status" value="4"/>
</dbReference>
<dbReference type="PROSITE" id="PS50005">
    <property type="entry name" value="TPR"/>
    <property type="match status" value="1"/>
</dbReference>
<keyword evidence="1" id="KW-0802">TPR repeat</keyword>
<accession>D3Q4K1</accession>
<dbReference type="PANTHER" id="PTHR12558:SF13">
    <property type="entry name" value="CELL DIVISION CYCLE PROTEIN 27 HOMOLOG"/>
    <property type="match status" value="1"/>
</dbReference>
<dbReference type="InterPro" id="IPR011990">
    <property type="entry name" value="TPR-like_helical_dom_sf"/>
</dbReference>
<evidence type="ECO:0000256" key="1">
    <source>
        <dbReference type="PROSITE-ProRule" id="PRU00339"/>
    </source>
</evidence>
<dbReference type="InterPro" id="IPR019734">
    <property type="entry name" value="TPR_rpt"/>
</dbReference>
<feature type="repeat" description="TPR" evidence="1">
    <location>
        <begin position="75"/>
        <end position="108"/>
    </location>
</feature>
<dbReference type="AlphaFoldDB" id="D3Q4K1"/>
<gene>
    <name evidence="3" type="ordered locus">Snas_0446</name>
</gene>
<dbReference type="HOGENOM" id="CLU_686782_0_0_11"/>
<organism evidence="3 4">
    <name type="scientific">Stackebrandtia nassauensis (strain DSM 44728 / CIP 108903 / NRRL B-16338 / NBRC 102104 / LLR-40K-21)</name>
    <dbReference type="NCBI Taxonomy" id="446470"/>
    <lineage>
        <taxon>Bacteria</taxon>
        <taxon>Bacillati</taxon>
        <taxon>Actinomycetota</taxon>
        <taxon>Actinomycetes</taxon>
        <taxon>Glycomycetales</taxon>
        <taxon>Glycomycetaceae</taxon>
        <taxon>Stackebrandtia</taxon>
    </lineage>
</organism>
<dbReference type="SUPFAM" id="SSF48452">
    <property type="entry name" value="TPR-like"/>
    <property type="match status" value="1"/>
</dbReference>
<dbReference type="EMBL" id="CP001778">
    <property type="protein sequence ID" value="ADD40161.1"/>
    <property type="molecule type" value="Genomic_DNA"/>
</dbReference>
<sequence length="401" mass="44138">MTSGLDTADITSRVNRYVDVGRHAEAERIVRRALHTDPGNISLLNDLSYTLYKQKRHDEMLEVCRTALAIEPDSPDMLQRLGLALEALGRRAEAIEATSRGLEQAPDHHYLMRDHAHLLLLDGLNHEAVAGFRRALEVYPDDAVLMGLLGDALLQVDEFREAHELLTASLADRPESADALLSLGTAQMFLFHVRASLKTLALTVRADPDDARRCAVVRYLMAWPISHIYSALRWSLPAAALAALTASLLGTTDWLQWTITGFTFAAFAYSAHWFARGGLPAWRALFRLPPGEIALTATGIGLGYGGCVAVLAATWLSSPLLAGIGLAATALMWIVEAVEWSLDPDEDQTVPLHRRTLANLRPIVKDDLTVLKQLRARRELRRARATAATEPSRQASSQPPR</sequence>
<dbReference type="Gene3D" id="1.25.40.10">
    <property type="entry name" value="Tetratricopeptide repeat domain"/>
    <property type="match status" value="2"/>
</dbReference>
<feature type="region of interest" description="Disordered" evidence="2">
    <location>
        <begin position="382"/>
        <end position="401"/>
    </location>
</feature>
<dbReference type="STRING" id="446470.Snas_0446"/>
<keyword evidence="4" id="KW-1185">Reference proteome</keyword>
<reference evidence="3 4" key="1">
    <citation type="journal article" date="2009" name="Stand. Genomic Sci.">
        <title>Complete genome sequence of Stackebrandtia nassauensis type strain (LLR-40K-21).</title>
        <authorList>
            <person name="Munk C."/>
            <person name="Lapidus A."/>
            <person name="Copeland A."/>
            <person name="Jando M."/>
            <person name="Mayilraj S."/>
            <person name="Glavina Del Rio T."/>
            <person name="Nolan M."/>
            <person name="Chen F."/>
            <person name="Lucas S."/>
            <person name="Tice H."/>
            <person name="Cheng J.F."/>
            <person name="Han C."/>
            <person name="Detter J.C."/>
            <person name="Bruce D."/>
            <person name="Goodwin L."/>
            <person name="Chain P."/>
            <person name="Pitluck S."/>
            <person name="Goker M."/>
            <person name="Ovchinikova G."/>
            <person name="Pati A."/>
            <person name="Ivanova N."/>
            <person name="Mavromatis K."/>
            <person name="Chen A."/>
            <person name="Palaniappan K."/>
            <person name="Land M."/>
            <person name="Hauser L."/>
            <person name="Chang Y.J."/>
            <person name="Jeffries C.D."/>
            <person name="Bristow J."/>
            <person name="Eisen J.A."/>
            <person name="Markowitz V."/>
            <person name="Hugenholtz P."/>
            <person name="Kyrpides N.C."/>
            <person name="Klenk H.P."/>
        </authorList>
    </citation>
    <scope>NUCLEOTIDE SEQUENCE [LARGE SCALE GENOMIC DNA]</scope>
    <source>
        <strain evidence="4">DSM 44728 / CIP 108903 / NRRL B-16338 / NBRC 102104 / LLR-40K-21</strain>
    </source>
</reference>
<dbReference type="RefSeq" id="WP_013015732.1">
    <property type="nucleotide sequence ID" value="NC_013947.1"/>
</dbReference>
<dbReference type="eggNOG" id="COG0457">
    <property type="taxonomic scope" value="Bacteria"/>
</dbReference>
<feature type="compositionally biased region" description="Polar residues" evidence="2">
    <location>
        <begin position="391"/>
        <end position="401"/>
    </location>
</feature>
<protein>
    <submittedName>
        <fullName evidence="3">Tetratricopeptide TPR_2 repeat protein</fullName>
    </submittedName>
</protein>
<evidence type="ECO:0000256" key="2">
    <source>
        <dbReference type="SAM" id="MobiDB-lite"/>
    </source>
</evidence>
<dbReference type="Pfam" id="PF13432">
    <property type="entry name" value="TPR_16"/>
    <property type="match status" value="1"/>
</dbReference>